<dbReference type="PANTHER" id="PTHR21496:SF0">
    <property type="entry name" value="RIESKE DOMAIN-CONTAINING PROTEIN"/>
    <property type="match status" value="1"/>
</dbReference>
<feature type="transmembrane region" description="Helical" evidence="12">
    <location>
        <begin position="90"/>
        <end position="111"/>
    </location>
</feature>
<evidence type="ECO:0000256" key="11">
    <source>
        <dbReference type="SAM" id="MobiDB-lite"/>
    </source>
</evidence>
<keyword evidence="15" id="KW-1185">Reference proteome</keyword>
<dbReference type="InterPro" id="IPR013130">
    <property type="entry name" value="Fe3_Rdtase_TM_dom"/>
</dbReference>
<comment type="similarity">
    <text evidence="10">Belongs to the bacterial ring-hydroxylating dioxygenase ferredoxin component family.</text>
</comment>
<feature type="transmembrane region" description="Helical" evidence="12">
    <location>
        <begin position="15"/>
        <end position="35"/>
    </location>
</feature>
<keyword evidence="5 12" id="KW-1133">Transmembrane helix</keyword>
<keyword evidence="3" id="KW-0001">2Fe-2S</keyword>
<keyword evidence="4" id="KW-0479">Metal-binding</keyword>
<evidence type="ECO:0000256" key="2">
    <source>
        <dbReference type="ARBA" id="ARBA00022692"/>
    </source>
</evidence>
<comment type="subcellular location">
    <subcellularLocation>
        <location evidence="1">Membrane</location>
        <topology evidence="1">Multi-pass membrane protein</topology>
    </subcellularLocation>
</comment>
<dbReference type="InterPro" id="IPR017941">
    <property type="entry name" value="Rieske_2Fe-2S"/>
</dbReference>
<evidence type="ECO:0000256" key="4">
    <source>
        <dbReference type="ARBA" id="ARBA00022723"/>
    </source>
</evidence>
<evidence type="ECO:0000313" key="14">
    <source>
        <dbReference type="EMBL" id="QJF51769.1"/>
    </source>
</evidence>
<evidence type="ECO:0000313" key="15">
    <source>
        <dbReference type="Proteomes" id="UP000503308"/>
    </source>
</evidence>
<feature type="region of interest" description="Disordered" evidence="11">
    <location>
        <begin position="327"/>
        <end position="356"/>
    </location>
</feature>
<evidence type="ECO:0000256" key="10">
    <source>
        <dbReference type="ARBA" id="ARBA00038001"/>
    </source>
</evidence>
<dbReference type="GO" id="GO:0016020">
    <property type="term" value="C:membrane"/>
    <property type="evidence" value="ECO:0007669"/>
    <property type="project" value="UniProtKB-SubCell"/>
</dbReference>
<evidence type="ECO:0000256" key="6">
    <source>
        <dbReference type="ARBA" id="ARBA00023004"/>
    </source>
</evidence>
<feature type="domain" description="Rieske" evidence="13">
    <location>
        <begin position="235"/>
        <end position="330"/>
    </location>
</feature>
<feature type="compositionally biased region" description="Pro residues" evidence="11">
    <location>
        <begin position="334"/>
        <end position="343"/>
    </location>
</feature>
<evidence type="ECO:0000256" key="12">
    <source>
        <dbReference type="SAM" id="Phobius"/>
    </source>
</evidence>
<dbReference type="Gene3D" id="2.102.10.10">
    <property type="entry name" value="Rieske [2Fe-2S] iron-sulphur domain"/>
    <property type="match status" value="1"/>
</dbReference>
<evidence type="ECO:0000256" key="8">
    <source>
        <dbReference type="ARBA" id="ARBA00023136"/>
    </source>
</evidence>
<dbReference type="SUPFAM" id="SSF50022">
    <property type="entry name" value="ISP domain"/>
    <property type="match status" value="1"/>
</dbReference>
<proteinExistence type="inferred from homology"/>
<keyword evidence="6" id="KW-0408">Iron</keyword>
<organism evidence="14 15">
    <name type="scientific">Roseobacter ponti</name>
    <dbReference type="NCBI Taxonomy" id="1891787"/>
    <lineage>
        <taxon>Bacteria</taxon>
        <taxon>Pseudomonadati</taxon>
        <taxon>Pseudomonadota</taxon>
        <taxon>Alphaproteobacteria</taxon>
        <taxon>Rhodobacterales</taxon>
        <taxon>Roseobacteraceae</taxon>
        <taxon>Roseobacter</taxon>
    </lineage>
</organism>
<evidence type="ECO:0000256" key="9">
    <source>
        <dbReference type="ARBA" id="ARBA00034078"/>
    </source>
</evidence>
<dbReference type="KEGG" id="rpon:G3256_11645"/>
<evidence type="ECO:0000256" key="3">
    <source>
        <dbReference type="ARBA" id="ARBA00022714"/>
    </source>
</evidence>
<sequence>MSVKYIPVQWNSNKYLYDLVMLCGVALFLYVFLYAAPGLLSHERPINPQVHNARAFGACAFVMLTVILCIGPLARLDTRFLPLLYNRRHFGVMTVFVALTHASYIVDWYFAFSMSDKYEALLFANTSYGQLQGFPFEAFGIFALIVLIILAATSHDFWMKFLTPPVWKRIHYLIYPAYLSVVAHVSFGVLQDQQNHVFTAIFLAGATAVGGLHLVAALAERRRAPAPAADTAEWIDICDLSQMREGFAKIRLLPEGDRVAVFLHEGRLSAISNACAHQNGPLGEGRIIDCLVTCPWHGFQYDVRTGRSPAPFTEKVPTYALRLSGSTVQVDPRANPPGTPVEPVPVSGSGTAEAGV</sequence>
<dbReference type="EMBL" id="CP048788">
    <property type="protein sequence ID" value="QJF51769.1"/>
    <property type="molecule type" value="Genomic_DNA"/>
</dbReference>
<dbReference type="InterPro" id="IPR036922">
    <property type="entry name" value="Rieske_2Fe-2S_sf"/>
</dbReference>
<name>A0A858SS96_9RHOB</name>
<feature type="transmembrane region" description="Helical" evidence="12">
    <location>
        <begin position="55"/>
        <end position="78"/>
    </location>
</feature>
<dbReference type="Pfam" id="PF00355">
    <property type="entry name" value="Rieske"/>
    <property type="match status" value="1"/>
</dbReference>
<keyword evidence="8 12" id="KW-0472">Membrane</keyword>
<gene>
    <name evidence="14" type="ORF">G3256_11645</name>
</gene>
<comment type="cofactor">
    <cofactor evidence="9">
        <name>[2Fe-2S] cluster</name>
        <dbReference type="ChEBI" id="CHEBI:190135"/>
    </cofactor>
</comment>
<dbReference type="GO" id="GO:0046872">
    <property type="term" value="F:metal ion binding"/>
    <property type="evidence" value="ECO:0007669"/>
    <property type="project" value="UniProtKB-KW"/>
</dbReference>
<keyword evidence="2 12" id="KW-0812">Transmembrane</keyword>
<evidence type="ECO:0000256" key="1">
    <source>
        <dbReference type="ARBA" id="ARBA00004141"/>
    </source>
</evidence>
<evidence type="ECO:0000256" key="5">
    <source>
        <dbReference type="ARBA" id="ARBA00022989"/>
    </source>
</evidence>
<feature type="transmembrane region" description="Helical" evidence="12">
    <location>
        <begin position="131"/>
        <end position="152"/>
    </location>
</feature>
<reference evidence="14 15" key="1">
    <citation type="submission" date="2020-02" db="EMBL/GenBank/DDBJ databases">
        <title>Genome sequence of Roseobacter ponti.</title>
        <authorList>
            <person name="Hollensteiner J."/>
            <person name="Schneider D."/>
            <person name="Poehlein A."/>
            <person name="Daniel R."/>
        </authorList>
    </citation>
    <scope>NUCLEOTIDE SEQUENCE [LARGE SCALE GENOMIC DNA]</scope>
    <source>
        <strain evidence="14 15">DSM 106830</strain>
    </source>
</reference>
<feature type="transmembrane region" description="Helical" evidence="12">
    <location>
        <begin position="196"/>
        <end position="219"/>
    </location>
</feature>
<dbReference type="Pfam" id="PF01794">
    <property type="entry name" value="Ferric_reduct"/>
    <property type="match status" value="1"/>
</dbReference>
<accession>A0A858SS96</accession>
<dbReference type="PROSITE" id="PS51296">
    <property type="entry name" value="RIESKE"/>
    <property type="match status" value="1"/>
</dbReference>
<protein>
    <submittedName>
        <fullName evidence="14">Rieske 2Fe-2S domain-containing protein</fullName>
    </submittedName>
</protein>
<dbReference type="PANTHER" id="PTHR21496">
    <property type="entry name" value="FERREDOXIN-RELATED"/>
    <property type="match status" value="1"/>
</dbReference>
<feature type="transmembrane region" description="Helical" evidence="12">
    <location>
        <begin position="172"/>
        <end position="190"/>
    </location>
</feature>
<dbReference type="RefSeq" id="WP_169640986.1">
    <property type="nucleotide sequence ID" value="NZ_CP048788.1"/>
</dbReference>
<keyword evidence="7" id="KW-0411">Iron-sulfur</keyword>
<evidence type="ECO:0000256" key="7">
    <source>
        <dbReference type="ARBA" id="ARBA00023014"/>
    </source>
</evidence>
<dbReference type="GO" id="GO:0051537">
    <property type="term" value="F:2 iron, 2 sulfur cluster binding"/>
    <property type="evidence" value="ECO:0007669"/>
    <property type="project" value="UniProtKB-KW"/>
</dbReference>
<dbReference type="Proteomes" id="UP000503308">
    <property type="component" value="Chromosome"/>
</dbReference>
<evidence type="ECO:0000259" key="13">
    <source>
        <dbReference type="PROSITE" id="PS51296"/>
    </source>
</evidence>
<dbReference type="AlphaFoldDB" id="A0A858SS96"/>